<feature type="compositionally biased region" description="Basic and acidic residues" evidence="1">
    <location>
        <begin position="38"/>
        <end position="56"/>
    </location>
</feature>
<accession>A0A6J4RHN3</accession>
<evidence type="ECO:0000256" key="1">
    <source>
        <dbReference type="SAM" id="MobiDB-lite"/>
    </source>
</evidence>
<feature type="compositionally biased region" description="Basic and acidic residues" evidence="1">
    <location>
        <begin position="71"/>
        <end position="86"/>
    </location>
</feature>
<protein>
    <submittedName>
        <fullName evidence="2">Uncharacterized protein</fullName>
    </submittedName>
</protein>
<organism evidence="2">
    <name type="scientific">uncultured Rubrobacteraceae bacterium</name>
    <dbReference type="NCBI Taxonomy" id="349277"/>
    <lineage>
        <taxon>Bacteria</taxon>
        <taxon>Bacillati</taxon>
        <taxon>Actinomycetota</taxon>
        <taxon>Rubrobacteria</taxon>
        <taxon>Rubrobacterales</taxon>
        <taxon>Rubrobacteraceae</taxon>
        <taxon>environmental samples</taxon>
    </lineage>
</organism>
<dbReference type="AlphaFoldDB" id="A0A6J4RHN3"/>
<gene>
    <name evidence="2" type="ORF">AVDCRST_MAG25-2254</name>
</gene>
<evidence type="ECO:0000313" key="2">
    <source>
        <dbReference type="EMBL" id="CAA9473959.1"/>
    </source>
</evidence>
<feature type="non-terminal residue" evidence="2">
    <location>
        <position position="1"/>
    </location>
</feature>
<proteinExistence type="predicted"/>
<feature type="region of interest" description="Disordered" evidence="1">
    <location>
        <begin position="1"/>
        <end position="86"/>
    </location>
</feature>
<feature type="non-terminal residue" evidence="2">
    <location>
        <position position="86"/>
    </location>
</feature>
<reference evidence="2" key="1">
    <citation type="submission" date="2020-02" db="EMBL/GenBank/DDBJ databases">
        <authorList>
            <person name="Meier V. D."/>
        </authorList>
    </citation>
    <scope>NUCLEOTIDE SEQUENCE</scope>
    <source>
        <strain evidence="2">AVDCRST_MAG25</strain>
    </source>
</reference>
<name>A0A6J4RHN3_9ACTN</name>
<sequence length="86" mass="9765">AGIDQGGRRPALEERRGARPGRHEDGRGRGRRLHRRRAADQRDLRGDPAHQHRPPEGLRGGARGRRRGLRRPREGPDQGHRPRGEV</sequence>
<feature type="compositionally biased region" description="Basic and acidic residues" evidence="1">
    <location>
        <begin position="1"/>
        <end position="28"/>
    </location>
</feature>
<dbReference type="EMBL" id="CADCVI010000141">
    <property type="protein sequence ID" value="CAA9473959.1"/>
    <property type="molecule type" value="Genomic_DNA"/>
</dbReference>